<dbReference type="STRING" id="929556.Solca_4467"/>
<keyword evidence="2" id="KW-0732">Signal</keyword>
<organism evidence="3 4">
    <name type="scientific">Solitalea canadensis (strain ATCC 29591 / DSM 3403 / JCM 21819 / LMG 8368 / NBRC 15130 / NCIMB 12057 / USAM 9D)</name>
    <name type="common">Flexibacter canadensis</name>
    <dbReference type="NCBI Taxonomy" id="929556"/>
    <lineage>
        <taxon>Bacteria</taxon>
        <taxon>Pseudomonadati</taxon>
        <taxon>Bacteroidota</taxon>
        <taxon>Sphingobacteriia</taxon>
        <taxon>Sphingobacteriales</taxon>
        <taxon>Sphingobacteriaceae</taxon>
        <taxon>Solitalea</taxon>
    </lineage>
</organism>
<feature type="region of interest" description="Disordered" evidence="1">
    <location>
        <begin position="39"/>
        <end position="67"/>
    </location>
</feature>
<dbReference type="KEGG" id="scn:Solca_4467"/>
<protein>
    <submittedName>
        <fullName evidence="3">Uncharacterized protein</fullName>
    </submittedName>
</protein>
<dbReference type="Proteomes" id="UP000007590">
    <property type="component" value="Chromosome"/>
</dbReference>
<keyword evidence="4" id="KW-1185">Reference proteome</keyword>
<evidence type="ECO:0000256" key="2">
    <source>
        <dbReference type="SAM" id="SignalP"/>
    </source>
</evidence>
<feature type="compositionally biased region" description="Low complexity" evidence="1">
    <location>
        <begin position="47"/>
        <end position="67"/>
    </location>
</feature>
<reference evidence="3" key="1">
    <citation type="submission" date="2012-02" db="EMBL/GenBank/DDBJ databases">
        <title>The complete genome of Solitalea canadensis DSM 3403.</title>
        <authorList>
            <consortium name="US DOE Joint Genome Institute (JGI-PGF)"/>
            <person name="Lucas S."/>
            <person name="Copeland A."/>
            <person name="Lapidus A."/>
            <person name="Glavina del Rio T."/>
            <person name="Dalin E."/>
            <person name="Tice H."/>
            <person name="Bruce D."/>
            <person name="Goodwin L."/>
            <person name="Pitluck S."/>
            <person name="Peters L."/>
            <person name="Ovchinnikova G."/>
            <person name="Lu M."/>
            <person name="Kyrpides N."/>
            <person name="Mavromatis K."/>
            <person name="Ivanova N."/>
            <person name="Brettin T."/>
            <person name="Detter J.C."/>
            <person name="Han C."/>
            <person name="Larimer F."/>
            <person name="Land M."/>
            <person name="Hauser L."/>
            <person name="Markowitz V."/>
            <person name="Cheng J.-F."/>
            <person name="Hugenholtz P."/>
            <person name="Woyke T."/>
            <person name="Wu D."/>
            <person name="Spring S."/>
            <person name="Schroeder M."/>
            <person name="Kopitz M."/>
            <person name="Brambilla E."/>
            <person name="Klenk H.-P."/>
            <person name="Eisen J.A."/>
        </authorList>
    </citation>
    <scope>NUCLEOTIDE SEQUENCE</scope>
    <source>
        <strain evidence="3">DSM 3403</strain>
    </source>
</reference>
<feature type="chain" id="PRO_5003612963" evidence="2">
    <location>
        <begin position="23"/>
        <end position="378"/>
    </location>
</feature>
<proteinExistence type="predicted"/>
<dbReference type="OrthoDB" id="9820430at2"/>
<gene>
    <name evidence="3" type="ordered locus">Solca_4467</name>
</gene>
<evidence type="ECO:0000313" key="3">
    <source>
        <dbReference type="EMBL" id="AFD09457.1"/>
    </source>
</evidence>
<dbReference type="RefSeq" id="WP_014682679.1">
    <property type="nucleotide sequence ID" value="NC_017770.1"/>
</dbReference>
<feature type="signal peptide" evidence="2">
    <location>
        <begin position="1"/>
        <end position="22"/>
    </location>
</feature>
<evidence type="ECO:0000256" key="1">
    <source>
        <dbReference type="SAM" id="MobiDB-lite"/>
    </source>
</evidence>
<dbReference type="HOGENOM" id="CLU_731373_0_0_10"/>
<evidence type="ECO:0000313" key="4">
    <source>
        <dbReference type="Proteomes" id="UP000007590"/>
    </source>
</evidence>
<dbReference type="AlphaFoldDB" id="H8KNC4"/>
<sequence length="378" mass="41798">MKTFYQLALSLCLLHISPIAEAQLLKKLKDKTNEQINKVTGVKSDETTTTTASGQNTGNSSSTGLTSDQLKDVESTMIYQLAEGERIDYRESRIMIGAGNKISGLVIVDKSGARYVVENGIKKGPFPAKSVPLDFLKKNQDDENQSPEGYDSNEMLNVYQNYVKSDDDKNYILFNGKKSVPFSLLEAMKVNPQKTKYIALISNDISDEQKEKYLINQDGKKVLISKSAQLTGQMVVSPTFNDAAFWGMDIGNSYAEGTIKTVFATLNGTTQIISPQLNSVWYDPNGHLITVNDKAIFLNGKEIKENSTSISSSWKDIWINEKGTAWVALINNKLIFSSGEAIEDGFNIKSVNQNGKTIINWIAVSKQSHAIISYSKSI</sequence>
<accession>H8KNC4</accession>
<dbReference type="EMBL" id="CP003349">
    <property type="protein sequence ID" value="AFD09457.1"/>
    <property type="molecule type" value="Genomic_DNA"/>
</dbReference>
<name>H8KNC4_SOLCM</name>